<comment type="caution">
    <text evidence="3">The sequence shown here is derived from an EMBL/GenBank/DDBJ whole genome shotgun (WGS) entry which is preliminary data.</text>
</comment>
<dbReference type="GO" id="GO:0005524">
    <property type="term" value="F:ATP binding"/>
    <property type="evidence" value="ECO:0007669"/>
    <property type="project" value="InterPro"/>
</dbReference>
<reference evidence="3 4" key="1">
    <citation type="submission" date="2019-10" db="EMBL/GenBank/DDBJ databases">
        <title>Two novel species isolated from a subtropical stream in China.</title>
        <authorList>
            <person name="Lu H."/>
        </authorList>
    </citation>
    <scope>NUCLEOTIDE SEQUENCE [LARGE SCALE GENOMIC DNA]</scope>
    <source>
        <strain evidence="3 4">FT103W</strain>
    </source>
</reference>
<keyword evidence="4" id="KW-1185">Reference proteome</keyword>
<dbReference type="AlphaFoldDB" id="A0A843SH59"/>
<sequence>MLDLYLLLFPKGNPMYLRRFVVDNVRSISNVQMDFKAGEEAGWHVILGSNGSGKSSLVRAFALVLMGEKEAYASRQDFNRWMRADQSKATIEAQVSGDAIFDDVTGSGARRGRLITVQANLEIPSDMPIKNVEVKFSGNGFQRTIWGGGAGWFSASFGPFRRFTGGDNKYDRLFVTNKRLAPHLTALGEDVALTDAMGWLSSLFLLGLQDEKNGLVSEKMALLAAVSSFLNASHFLPHNATISSISGDNVEVSDGNGFDIPLDQLSDGYRSALSLVLELIRQMVELYGSARMLSAIDAESGSILAPGVVMIDEVDAHLHPTWQRDIGHWLTKCFPHVQFLVTTHSPIVCRAVDKGGELKGSIWKLPAPGSTDSFRRVDDVELNRLVYGDVIDAYSTELFGTDVIRSLEGEHKINRLAELNLKALEERLTSTEEAERKQLRIAFPAQAGSF</sequence>
<dbReference type="Proteomes" id="UP000444318">
    <property type="component" value="Unassembled WGS sequence"/>
</dbReference>
<dbReference type="CDD" id="cd00267">
    <property type="entry name" value="ABC_ATPase"/>
    <property type="match status" value="1"/>
</dbReference>
<protein>
    <submittedName>
        <fullName evidence="3">AAA family ATPase</fullName>
    </submittedName>
</protein>
<dbReference type="Pfam" id="PF13476">
    <property type="entry name" value="AAA_23"/>
    <property type="match status" value="1"/>
</dbReference>
<accession>A0A843SH59</accession>
<dbReference type="Pfam" id="PF13304">
    <property type="entry name" value="AAA_21"/>
    <property type="match status" value="1"/>
</dbReference>
<evidence type="ECO:0000313" key="4">
    <source>
        <dbReference type="Proteomes" id="UP000444318"/>
    </source>
</evidence>
<gene>
    <name evidence="3" type="ORF">GEV01_18540</name>
</gene>
<feature type="domain" description="Rad50/SbcC-type AAA" evidence="2">
    <location>
        <begin position="22"/>
        <end position="94"/>
    </location>
</feature>
<dbReference type="InterPro" id="IPR051396">
    <property type="entry name" value="Bact_Antivir_Def_Nuclease"/>
</dbReference>
<dbReference type="PANTHER" id="PTHR43581">
    <property type="entry name" value="ATP/GTP PHOSPHATASE"/>
    <property type="match status" value="1"/>
</dbReference>
<proteinExistence type="predicted"/>
<dbReference type="RefSeq" id="WP_152807011.1">
    <property type="nucleotide sequence ID" value="NZ_WHUF01000004.1"/>
</dbReference>
<dbReference type="Gene3D" id="3.40.50.300">
    <property type="entry name" value="P-loop containing nucleotide triphosphate hydrolases"/>
    <property type="match status" value="2"/>
</dbReference>
<dbReference type="InterPro" id="IPR027417">
    <property type="entry name" value="P-loop_NTPase"/>
</dbReference>
<name>A0A843SH59_9BURK</name>
<dbReference type="GO" id="GO:0016887">
    <property type="term" value="F:ATP hydrolysis activity"/>
    <property type="evidence" value="ECO:0007669"/>
    <property type="project" value="InterPro"/>
</dbReference>
<evidence type="ECO:0000259" key="1">
    <source>
        <dbReference type="Pfam" id="PF13304"/>
    </source>
</evidence>
<dbReference type="EMBL" id="WHUF01000004">
    <property type="protein sequence ID" value="MQA21523.1"/>
    <property type="molecule type" value="Genomic_DNA"/>
</dbReference>
<organism evidence="3 4">
    <name type="scientific">Rugamonas rivuli</name>
    <dbReference type="NCBI Taxonomy" id="2743358"/>
    <lineage>
        <taxon>Bacteria</taxon>
        <taxon>Pseudomonadati</taxon>
        <taxon>Pseudomonadota</taxon>
        <taxon>Betaproteobacteria</taxon>
        <taxon>Burkholderiales</taxon>
        <taxon>Oxalobacteraceae</taxon>
        <taxon>Telluria group</taxon>
        <taxon>Rugamonas</taxon>
    </lineage>
</organism>
<dbReference type="PANTHER" id="PTHR43581:SF2">
    <property type="entry name" value="EXCINUCLEASE ATPASE SUBUNIT"/>
    <property type="match status" value="1"/>
</dbReference>
<feature type="domain" description="ATPase AAA-type core" evidence="1">
    <location>
        <begin position="234"/>
        <end position="348"/>
    </location>
</feature>
<dbReference type="InterPro" id="IPR038729">
    <property type="entry name" value="Rad50/SbcC_AAA"/>
</dbReference>
<evidence type="ECO:0000313" key="3">
    <source>
        <dbReference type="EMBL" id="MQA21523.1"/>
    </source>
</evidence>
<dbReference type="SUPFAM" id="SSF52540">
    <property type="entry name" value="P-loop containing nucleoside triphosphate hydrolases"/>
    <property type="match status" value="1"/>
</dbReference>
<evidence type="ECO:0000259" key="2">
    <source>
        <dbReference type="Pfam" id="PF13476"/>
    </source>
</evidence>
<dbReference type="InterPro" id="IPR003959">
    <property type="entry name" value="ATPase_AAA_core"/>
</dbReference>
<dbReference type="GO" id="GO:0006302">
    <property type="term" value="P:double-strand break repair"/>
    <property type="evidence" value="ECO:0007669"/>
    <property type="project" value="InterPro"/>
</dbReference>